<dbReference type="Pfam" id="PF03787">
    <property type="entry name" value="RAMPs"/>
    <property type="match status" value="1"/>
</dbReference>
<dbReference type="InterPro" id="IPR005537">
    <property type="entry name" value="RAMP_III_fam"/>
</dbReference>
<feature type="region of interest" description="Disordered" evidence="2">
    <location>
        <begin position="344"/>
        <end position="366"/>
    </location>
</feature>
<accession>E6Q6R0</accession>
<dbReference type="GO" id="GO:0051607">
    <property type="term" value="P:defense response to virus"/>
    <property type="evidence" value="ECO:0007669"/>
    <property type="project" value="UniProtKB-KW"/>
</dbReference>
<name>E6Q6R0_9ZZZZ</name>
<proteinExistence type="predicted"/>
<dbReference type="InterPro" id="IPR010172">
    <property type="entry name" value="CRISPR-assoc_prot_TM1791"/>
</dbReference>
<dbReference type="PANTHER" id="PTHR39965">
    <property type="entry name" value="CRISPR SYSTEM CMR SUBUNIT CMR6"/>
    <property type="match status" value="1"/>
</dbReference>
<dbReference type="EMBL" id="CABO01000043">
    <property type="protein sequence ID" value="CBI02885.1"/>
    <property type="molecule type" value="Genomic_DNA"/>
</dbReference>
<feature type="domain" description="CRISPR type III-associated protein" evidence="3">
    <location>
        <begin position="86"/>
        <end position="269"/>
    </location>
</feature>
<dbReference type="AlphaFoldDB" id="E6Q6R0"/>
<sequence>MPLGLSARLRLRSMRSALSQLRANGPDRLDLAYTSWAPTDESGDVPVGERAQWLKKLAEITVSKDYAVAFERWKESVTKTGASAEVETTSRLLVGHGNDSATDVGLSLHYTWGVPLIPGSALKGLAAHYVDAVYGGDRGAPAPYAADPPGEAYRALFGSPEIDGAEGSGGKIVFHDALYVPNSAPGDRPFAVDVLTVHQVKYYNTSGASWPNDCDEPKPVQFITVRPKVRLLLAIDGPPTGVKIAMRLLKESLAQWGAGGKTSSGYGRFCEPSTEKIASSVPAREHKPGDLVAVTRIDRPDPNPKKNRIWGEIEDGIGGFIPEGAVIPAPGESVHLVIGNKNSNGSYNFHLPRKQTERPQPKRGKH</sequence>
<evidence type="ECO:0000256" key="2">
    <source>
        <dbReference type="SAM" id="MobiDB-lite"/>
    </source>
</evidence>
<keyword evidence="1" id="KW-0051">Antiviral defense</keyword>
<evidence type="ECO:0000313" key="4">
    <source>
        <dbReference type="EMBL" id="CBI02885.1"/>
    </source>
</evidence>
<dbReference type="PANTHER" id="PTHR39965:SF1">
    <property type="entry name" value="CRISPR SYSTEM CMR SUBUNIT CMR6"/>
    <property type="match status" value="1"/>
</dbReference>
<evidence type="ECO:0000256" key="1">
    <source>
        <dbReference type="ARBA" id="ARBA00023118"/>
    </source>
</evidence>
<dbReference type="NCBIfam" id="TIGR01898">
    <property type="entry name" value="cas_TM1791_cmr6"/>
    <property type="match status" value="1"/>
</dbReference>
<comment type="caution">
    <text evidence="4">The sequence shown here is derived from an EMBL/GenBank/DDBJ whole genome shotgun (WGS) entry which is preliminary data.</text>
</comment>
<gene>
    <name evidence="4" type="ORF">CARN4_1250</name>
</gene>
<reference evidence="4" key="1">
    <citation type="submission" date="2009-10" db="EMBL/GenBank/DDBJ databases">
        <title>Diversity of trophic interactions inside an arsenic-rich microbial ecosystem.</title>
        <authorList>
            <person name="Bertin P.N."/>
            <person name="Heinrich-Salmeron A."/>
            <person name="Pelletier E."/>
            <person name="Goulhen-Chollet F."/>
            <person name="Arsene-Ploetze F."/>
            <person name="Gallien S."/>
            <person name="Calteau A."/>
            <person name="Vallenet D."/>
            <person name="Casiot C."/>
            <person name="Chane-Woon-Ming B."/>
            <person name="Giloteaux L."/>
            <person name="Barakat M."/>
            <person name="Bonnefoy V."/>
            <person name="Bruneel O."/>
            <person name="Chandler M."/>
            <person name="Cleiss J."/>
            <person name="Duran R."/>
            <person name="Elbaz-Poulichet F."/>
            <person name="Fonknechten N."/>
            <person name="Lauga B."/>
            <person name="Mornico D."/>
            <person name="Ortet P."/>
            <person name="Schaeffer C."/>
            <person name="Siguier P."/>
            <person name="Alexander Thil Smith A."/>
            <person name="Van Dorsselaer A."/>
            <person name="Weissenbach J."/>
            <person name="Medigue C."/>
            <person name="Le Paslier D."/>
        </authorList>
    </citation>
    <scope>NUCLEOTIDE SEQUENCE</scope>
</reference>
<organism evidence="4">
    <name type="scientific">mine drainage metagenome</name>
    <dbReference type="NCBI Taxonomy" id="410659"/>
    <lineage>
        <taxon>unclassified sequences</taxon>
        <taxon>metagenomes</taxon>
        <taxon>ecological metagenomes</taxon>
    </lineage>
</organism>
<evidence type="ECO:0000259" key="3">
    <source>
        <dbReference type="Pfam" id="PF03787"/>
    </source>
</evidence>
<protein>
    <recommendedName>
        <fullName evidence="3">CRISPR type III-associated protein domain-containing protein</fullName>
    </recommendedName>
</protein>